<reference evidence="8" key="1">
    <citation type="submission" date="2021-01" db="EMBL/GenBank/DDBJ databases">
        <title>Chromosome-level genome assembly of a human fungal pathogen reveals clustering of transcriptionally co-regulated genes.</title>
        <authorList>
            <person name="Voorhies M."/>
            <person name="Cohen S."/>
            <person name="Shea T.P."/>
            <person name="Petrus S."/>
            <person name="Munoz J.F."/>
            <person name="Poplawski S."/>
            <person name="Goldman W.E."/>
            <person name="Michael T."/>
            <person name="Cuomo C.A."/>
            <person name="Sil A."/>
            <person name="Beyhan S."/>
        </authorList>
    </citation>
    <scope>NUCLEOTIDE SEQUENCE</scope>
    <source>
        <strain evidence="8">WU24</strain>
    </source>
</reference>
<evidence type="ECO:0000256" key="3">
    <source>
        <dbReference type="ARBA" id="ARBA00022638"/>
    </source>
</evidence>
<dbReference type="GO" id="GO:0016998">
    <property type="term" value="P:cell wall macromolecule catabolic process"/>
    <property type="evidence" value="ECO:0007669"/>
    <property type="project" value="InterPro"/>
</dbReference>
<comment type="catalytic activity">
    <reaction evidence="1">
        <text>Hydrolysis of (1-&gt;4)-beta-linkages between N-acetylmuramic acid and N-acetyl-D-glucosamine residues in a peptidoglycan and between N-acetyl-D-glucosamine residues in chitodextrins.</text>
        <dbReference type="EC" id="3.2.1.17"/>
    </reaction>
</comment>
<keyword evidence="7" id="KW-0732">Signal</keyword>
<dbReference type="AlphaFoldDB" id="A0A8A1MB86"/>
<evidence type="ECO:0000256" key="5">
    <source>
        <dbReference type="ARBA" id="ARBA00023200"/>
    </source>
</evidence>
<dbReference type="Gene3D" id="1.10.530.40">
    <property type="match status" value="1"/>
</dbReference>
<accession>A0A8A1MB86</accession>
<gene>
    <name evidence="8" type="ORF">I7I51_00142</name>
</gene>
<dbReference type="InterPro" id="IPR051018">
    <property type="entry name" value="Bacteriophage_GH24"/>
</dbReference>
<dbReference type="GO" id="GO:0009253">
    <property type="term" value="P:peptidoglycan catabolic process"/>
    <property type="evidence" value="ECO:0007669"/>
    <property type="project" value="InterPro"/>
</dbReference>
<protein>
    <recommendedName>
        <fullName evidence="10">Lysozyme</fullName>
    </recommendedName>
</protein>
<evidence type="ECO:0000256" key="2">
    <source>
        <dbReference type="ARBA" id="ARBA00022529"/>
    </source>
</evidence>
<evidence type="ECO:0000256" key="1">
    <source>
        <dbReference type="ARBA" id="ARBA00000632"/>
    </source>
</evidence>
<name>A0A8A1MB86_AJECA</name>
<feature type="chain" id="PRO_5034386701" description="Lysozyme" evidence="7">
    <location>
        <begin position="20"/>
        <end position="249"/>
    </location>
</feature>
<dbReference type="GO" id="GO:0031640">
    <property type="term" value="P:killing of cells of another organism"/>
    <property type="evidence" value="ECO:0007669"/>
    <property type="project" value="UniProtKB-KW"/>
</dbReference>
<dbReference type="InterPro" id="IPR002196">
    <property type="entry name" value="Glyco_hydro_24"/>
</dbReference>
<keyword evidence="2" id="KW-0929">Antimicrobial</keyword>
<evidence type="ECO:0008006" key="10">
    <source>
        <dbReference type="Google" id="ProtNLM"/>
    </source>
</evidence>
<dbReference type="CDD" id="cd00737">
    <property type="entry name" value="lyz_endolysin_autolysin"/>
    <property type="match status" value="1"/>
</dbReference>
<dbReference type="PANTHER" id="PTHR38107:SF3">
    <property type="entry name" value="LYSOZYME RRRD-RELATED"/>
    <property type="match status" value="1"/>
</dbReference>
<dbReference type="SUPFAM" id="SSF53955">
    <property type="entry name" value="Lysozyme-like"/>
    <property type="match status" value="1"/>
</dbReference>
<dbReference type="VEuPathDB" id="FungiDB:I7I51_00142"/>
<sequence>MHLSILIAAALSVVSSVLASSILEARQCIGPHVNKATLALIKEFEGFVPRPEPDPIGLPTVGYGHLCKTKGCKEVKFPLSKGTATTLLKKDLRSFQQAITLSTKTAVKLNANQYGALVSWAYNVGPNAARSSSLISRLNQGEDPNQVIAQELPKWRLAGGKVFEGLVRRRKAEVKLAKTPTKSKALPYMHNLRKIDMLNARQVKWRELVNPATTRCFMQSSSLSLLGLSIQGLYRDEKKVSHKELVHDI</sequence>
<keyword evidence="3" id="KW-0081">Bacteriolytic enzyme</keyword>
<dbReference type="InterPro" id="IPR034690">
    <property type="entry name" value="Endolysin_T4_type"/>
</dbReference>
<evidence type="ECO:0000256" key="4">
    <source>
        <dbReference type="ARBA" id="ARBA00022801"/>
    </source>
</evidence>
<dbReference type="GO" id="GO:0042742">
    <property type="term" value="P:defense response to bacterium"/>
    <property type="evidence" value="ECO:0007669"/>
    <property type="project" value="UniProtKB-KW"/>
</dbReference>
<dbReference type="Proteomes" id="UP000663671">
    <property type="component" value="Chromosome 1"/>
</dbReference>
<evidence type="ECO:0000313" key="9">
    <source>
        <dbReference type="Proteomes" id="UP000663671"/>
    </source>
</evidence>
<evidence type="ECO:0000313" key="8">
    <source>
        <dbReference type="EMBL" id="QSS63085.1"/>
    </source>
</evidence>
<dbReference type="GO" id="GO:0003796">
    <property type="term" value="F:lysozyme activity"/>
    <property type="evidence" value="ECO:0007669"/>
    <property type="project" value="UniProtKB-EC"/>
</dbReference>
<dbReference type="PANTHER" id="PTHR38107">
    <property type="match status" value="1"/>
</dbReference>
<dbReference type="EMBL" id="CP069114">
    <property type="protein sequence ID" value="QSS63085.1"/>
    <property type="molecule type" value="Genomic_DNA"/>
</dbReference>
<evidence type="ECO:0000256" key="7">
    <source>
        <dbReference type="SAM" id="SignalP"/>
    </source>
</evidence>
<dbReference type="Pfam" id="PF00959">
    <property type="entry name" value="Phage_lysozyme"/>
    <property type="match status" value="1"/>
</dbReference>
<organism evidence="8 9">
    <name type="scientific">Ajellomyces capsulatus</name>
    <name type="common">Darling's disease fungus</name>
    <name type="synonym">Histoplasma capsulatum</name>
    <dbReference type="NCBI Taxonomy" id="5037"/>
    <lineage>
        <taxon>Eukaryota</taxon>
        <taxon>Fungi</taxon>
        <taxon>Dikarya</taxon>
        <taxon>Ascomycota</taxon>
        <taxon>Pezizomycotina</taxon>
        <taxon>Eurotiomycetes</taxon>
        <taxon>Eurotiomycetidae</taxon>
        <taxon>Onygenales</taxon>
        <taxon>Ajellomycetaceae</taxon>
        <taxon>Histoplasma</taxon>
    </lineage>
</organism>
<dbReference type="InterPro" id="IPR023346">
    <property type="entry name" value="Lysozyme-like_dom_sf"/>
</dbReference>
<feature type="signal peptide" evidence="7">
    <location>
        <begin position="1"/>
        <end position="19"/>
    </location>
</feature>
<dbReference type="InterPro" id="IPR023347">
    <property type="entry name" value="Lysozyme_dom_sf"/>
</dbReference>
<evidence type="ECO:0000256" key="6">
    <source>
        <dbReference type="ARBA" id="ARBA00023295"/>
    </source>
</evidence>
<keyword evidence="4" id="KW-0378">Hydrolase</keyword>
<dbReference type="InterPro" id="IPR033907">
    <property type="entry name" value="Endolysin_autolysin"/>
</dbReference>
<proteinExistence type="inferred from homology"/>
<keyword evidence="5" id="KW-1035">Host cytoplasm</keyword>
<keyword evidence="6" id="KW-0326">Glycosidase</keyword>
<dbReference type="OrthoDB" id="5358886at2759"/>
<dbReference type="HAMAP" id="MF_04110">
    <property type="entry name" value="ENDOLYSIN_T4"/>
    <property type="match status" value="1"/>
</dbReference>